<reference evidence="1" key="2">
    <citation type="submission" date="2025-09" db="UniProtKB">
        <authorList>
            <consortium name="EnsemblPlants"/>
        </authorList>
    </citation>
    <scope>IDENTIFICATION</scope>
</reference>
<reference evidence="1" key="1">
    <citation type="submission" date="2021-05" db="EMBL/GenBank/DDBJ databases">
        <authorList>
            <person name="Scholz U."/>
            <person name="Mascher M."/>
            <person name="Fiebig A."/>
        </authorList>
    </citation>
    <scope>NUCLEOTIDE SEQUENCE [LARGE SCALE GENOMIC DNA]</scope>
</reference>
<evidence type="ECO:0000313" key="2">
    <source>
        <dbReference type="Proteomes" id="UP001732700"/>
    </source>
</evidence>
<accession>A0ACD5Y6A8</accession>
<protein>
    <submittedName>
        <fullName evidence="1">Uncharacterized protein</fullName>
    </submittedName>
</protein>
<evidence type="ECO:0000313" key="1">
    <source>
        <dbReference type="EnsemblPlants" id="AVESA.00010b.r2.5DG0949510.1.CDS.1"/>
    </source>
</evidence>
<dbReference type="EnsemblPlants" id="AVESA.00010b.r2.5DG0949510.1">
    <property type="protein sequence ID" value="AVESA.00010b.r2.5DG0949510.1.CDS.1"/>
    <property type="gene ID" value="AVESA.00010b.r2.5DG0949510"/>
</dbReference>
<proteinExistence type="predicted"/>
<dbReference type="Proteomes" id="UP001732700">
    <property type="component" value="Chromosome 5D"/>
</dbReference>
<sequence>MDEEVLPQGHWSLQLKIGEELTLVLGDNEALWVTDVFLVDPESADSRQGVVAACVDTGTKNIMLAGLSSEVTDVELLDPAVLDKEFCFYVVRPAGNSDSGSDTTDADVVIVQFVGFMLHMLSPDTDDEEVQRQGEVEPDVARTSSTQDVLHIAA</sequence>
<keyword evidence="2" id="KW-1185">Reference proteome</keyword>
<organism evidence="1 2">
    <name type="scientific">Avena sativa</name>
    <name type="common">Oat</name>
    <dbReference type="NCBI Taxonomy" id="4498"/>
    <lineage>
        <taxon>Eukaryota</taxon>
        <taxon>Viridiplantae</taxon>
        <taxon>Streptophyta</taxon>
        <taxon>Embryophyta</taxon>
        <taxon>Tracheophyta</taxon>
        <taxon>Spermatophyta</taxon>
        <taxon>Magnoliopsida</taxon>
        <taxon>Liliopsida</taxon>
        <taxon>Poales</taxon>
        <taxon>Poaceae</taxon>
        <taxon>BOP clade</taxon>
        <taxon>Pooideae</taxon>
        <taxon>Poodae</taxon>
        <taxon>Poeae</taxon>
        <taxon>Poeae Chloroplast Group 1 (Aveneae type)</taxon>
        <taxon>Aveninae</taxon>
        <taxon>Avena</taxon>
    </lineage>
</organism>
<name>A0ACD5Y6A8_AVESA</name>